<comment type="caution">
    <text evidence="2">The sequence shown here is derived from an EMBL/GenBank/DDBJ whole genome shotgun (WGS) entry which is preliminary data.</text>
</comment>
<gene>
    <name evidence="1" type="ORF">CLNEO_03250</name>
    <name evidence="2" type="ORF">CLNEO_04540</name>
</gene>
<evidence type="ECO:0000313" key="3">
    <source>
        <dbReference type="Proteomes" id="UP000070539"/>
    </source>
</evidence>
<dbReference type="OrthoDB" id="2082653at2"/>
<sequence>MKEKKAMKIAVVCIIGLWMLSKIPFNQNIKQEVSANIYQNGGVTGKTTVVIDGEKSNYLFRDDEGFYGKFYILSYEKTGRENMVAGIRWRNGENVQQLMYSQNGTFPSMDIISTILTNDKITQFAVMLTDGTVIATSDEIYQLYTKYISYDSDTRITHIERVNEIPKIE</sequence>
<proteinExistence type="predicted"/>
<dbReference type="Proteomes" id="UP000070539">
    <property type="component" value="Unassembled WGS sequence"/>
</dbReference>
<accession>A0A136WIF8</accession>
<dbReference type="RefSeq" id="WP_066083825.1">
    <property type="nucleotide sequence ID" value="NZ_LRVM01000001.1"/>
</dbReference>
<name>A0A136WIF8_9FIRM</name>
<reference evidence="2 3" key="1">
    <citation type="submission" date="2016-01" db="EMBL/GenBank/DDBJ databases">
        <title>Genome sequence of Clostridium neopropionicum X4, DSM-3847.</title>
        <authorList>
            <person name="Poehlein A."/>
            <person name="Beck M.H."/>
            <person name="Bengelsdorf F.R."/>
            <person name="Daniel R."/>
            <person name="Duerre P."/>
        </authorList>
    </citation>
    <scope>NUCLEOTIDE SEQUENCE [LARGE SCALE GENOMIC DNA]</scope>
    <source>
        <strain evidence="2 3">DSM-3847</strain>
    </source>
</reference>
<dbReference type="AlphaFoldDB" id="A0A136WIF8"/>
<organism evidence="2 3">
    <name type="scientific">Anaerotignum neopropionicum</name>
    <dbReference type="NCBI Taxonomy" id="36847"/>
    <lineage>
        <taxon>Bacteria</taxon>
        <taxon>Bacillati</taxon>
        <taxon>Bacillota</taxon>
        <taxon>Clostridia</taxon>
        <taxon>Lachnospirales</taxon>
        <taxon>Anaerotignaceae</taxon>
        <taxon>Anaerotignum</taxon>
    </lineage>
</organism>
<dbReference type="EMBL" id="LRVM01000001">
    <property type="protein sequence ID" value="KXL54348.1"/>
    <property type="molecule type" value="Genomic_DNA"/>
</dbReference>
<dbReference type="STRING" id="36847.CLNEO_03250"/>
<evidence type="ECO:0000313" key="1">
    <source>
        <dbReference type="EMBL" id="KXL54223.1"/>
    </source>
</evidence>
<keyword evidence="3" id="KW-1185">Reference proteome</keyword>
<protein>
    <submittedName>
        <fullName evidence="2">Uncharacterized protein</fullName>
    </submittedName>
</protein>
<dbReference type="EMBL" id="LRVM01000001">
    <property type="protein sequence ID" value="KXL54223.1"/>
    <property type="molecule type" value="Genomic_DNA"/>
</dbReference>
<evidence type="ECO:0000313" key="2">
    <source>
        <dbReference type="EMBL" id="KXL54348.1"/>
    </source>
</evidence>